<evidence type="ECO:0000256" key="2">
    <source>
        <dbReference type="ARBA" id="ARBA00022737"/>
    </source>
</evidence>
<dbReference type="Proteomes" id="UP001295423">
    <property type="component" value="Unassembled WGS sequence"/>
</dbReference>
<dbReference type="InterPro" id="IPR002048">
    <property type="entry name" value="EF_hand_dom"/>
</dbReference>
<keyword evidence="3" id="KW-0106">Calcium</keyword>
<feature type="region of interest" description="Disordered" evidence="5">
    <location>
        <begin position="1463"/>
        <end position="1617"/>
    </location>
</feature>
<dbReference type="GO" id="GO:0043226">
    <property type="term" value="C:organelle"/>
    <property type="evidence" value="ECO:0007669"/>
    <property type="project" value="UniProtKB-ARBA"/>
</dbReference>
<dbReference type="SMART" id="SM00054">
    <property type="entry name" value="EFh"/>
    <property type="match status" value="6"/>
</dbReference>
<feature type="compositionally biased region" description="Basic residues" evidence="5">
    <location>
        <begin position="603"/>
        <end position="618"/>
    </location>
</feature>
<evidence type="ECO:0000256" key="4">
    <source>
        <dbReference type="SAM" id="Coils"/>
    </source>
</evidence>
<name>A0AAD2CQZ7_9STRA</name>
<dbReference type="FunFam" id="1.10.238.10:FF:000178">
    <property type="entry name" value="Calmodulin-2 A"/>
    <property type="match status" value="1"/>
</dbReference>
<feature type="region of interest" description="Disordered" evidence="5">
    <location>
        <begin position="515"/>
        <end position="633"/>
    </location>
</feature>
<dbReference type="Pfam" id="PF13499">
    <property type="entry name" value="EF-hand_7"/>
    <property type="match status" value="3"/>
</dbReference>
<evidence type="ECO:0000313" key="7">
    <source>
        <dbReference type="EMBL" id="CAJ1943621.1"/>
    </source>
</evidence>
<feature type="domain" description="EF-hand" evidence="6">
    <location>
        <begin position="1007"/>
        <end position="1042"/>
    </location>
</feature>
<feature type="compositionally biased region" description="Low complexity" evidence="5">
    <location>
        <begin position="1575"/>
        <end position="1586"/>
    </location>
</feature>
<evidence type="ECO:0000259" key="6">
    <source>
        <dbReference type="PROSITE" id="PS50222"/>
    </source>
</evidence>
<feature type="domain" description="EF-hand" evidence="6">
    <location>
        <begin position="1191"/>
        <end position="1226"/>
    </location>
</feature>
<feature type="region of interest" description="Disordered" evidence="5">
    <location>
        <begin position="1419"/>
        <end position="1446"/>
    </location>
</feature>
<evidence type="ECO:0000256" key="3">
    <source>
        <dbReference type="ARBA" id="ARBA00022837"/>
    </source>
</evidence>
<accession>A0AAD2CQZ7</accession>
<feature type="region of interest" description="Disordered" evidence="5">
    <location>
        <begin position="854"/>
        <end position="877"/>
    </location>
</feature>
<feature type="compositionally biased region" description="Basic and acidic residues" evidence="5">
    <location>
        <begin position="576"/>
        <end position="589"/>
    </location>
</feature>
<feature type="compositionally biased region" description="Basic and acidic residues" evidence="5">
    <location>
        <begin position="919"/>
        <end position="932"/>
    </location>
</feature>
<keyword evidence="4" id="KW-0175">Coiled coil</keyword>
<dbReference type="Gene3D" id="1.10.238.10">
    <property type="entry name" value="EF-hand"/>
    <property type="match status" value="3"/>
</dbReference>
<reference evidence="7" key="1">
    <citation type="submission" date="2023-08" db="EMBL/GenBank/DDBJ databases">
        <authorList>
            <person name="Audoor S."/>
            <person name="Bilcke G."/>
        </authorList>
    </citation>
    <scope>NUCLEOTIDE SEQUENCE</scope>
</reference>
<feature type="compositionally biased region" description="Polar residues" evidence="5">
    <location>
        <begin position="1313"/>
        <end position="1323"/>
    </location>
</feature>
<organism evidence="7 8">
    <name type="scientific">Cylindrotheca closterium</name>
    <dbReference type="NCBI Taxonomy" id="2856"/>
    <lineage>
        <taxon>Eukaryota</taxon>
        <taxon>Sar</taxon>
        <taxon>Stramenopiles</taxon>
        <taxon>Ochrophyta</taxon>
        <taxon>Bacillariophyta</taxon>
        <taxon>Bacillariophyceae</taxon>
        <taxon>Bacillariophycidae</taxon>
        <taxon>Bacillariales</taxon>
        <taxon>Bacillariaceae</taxon>
        <taxon>Cylindrotheca</taxon>
    </lineage>
</organism>
<dbReference type="InterPro" id="IPR018247">
    <property type="entry name" value="EF_Hand_1_Ca_BS"/>
</dbReference>
<keyword evidence="8" id="KW-1185">Reference proteome</keyword>
<feature type="compositionally biased region" description="Basic and acidic residues" evidence="5">
    <location>
        <begin position="1597"/>
        <end position="1606"/>
    </location>
</feature>
<gene>
    <name evidence="7" type="ORF">CYCCA115_LOCUS8533</name>
</gene>
<feature type="coiled-coil region" evidence="4">
    <location>
        <begin position="413"/>
        <end position="440"/>
    </location>
</feature>
<feature type="region of interest" description="Disordered" evidence="5">
    <location>
        <begin position="1225"/>
        <end position="1248"/>
    </location>
</feature>
<feature type="region of interest" description="Disordered" evidence="5">
    <location>
        <begin position="956"/>
        <end position="977"/>
    </location>
</feature>
<feature type="region of interest" description="Disordered" evidence="5">
    <location>
        <begin position="894"/>
        <end position="935"/>
    </location>
</feature>
<keyword evidence="2" id="KW-0677">Repeat</keyword>
<feature type="domain" description="EF-hand" evidence="6">
    <location>
        <begin position="1074"/>
        <end position="1109"/>
    </location>
</feature>
<feature type="compositionally biased region" description="Basic and acidic residues" evidence="5">
    <location>
        <begin position="1293"/>
        <end position="1302"/>
    </location>
</feature>
<feature type="compositionally biased region" description="Polar residues" evidence="5">
    <location>
        <begin position="1607"/>
        <end position="1616"/>
    </location>
</feature>
<dbReference type="PROSITE" id="PS00018">
    <property type="entry name" value="EF_HAND_1"/>
    <property type="match status" value="2"/>
</dbReference>
<feature type="compositionally biased region" description="Acidic residues" evidence="5">
    <location>
        <begin position="713"/>
        <end position="724"/>
    </location>
</feature>
<feature type="compositionally biased region" description="Basic residues" evidence="5">
    <location>
        <begin position="1639"/>
        <end position="1650"/>
    </location>
</feature>
<dbReference type="PANTHER" id="PTHR23049">
    <property type="entry name" value="MYOSIN REGULATORY LIGHT CHAIN 2"/>
    <property type="match status" value="1"/>
</dbReference>
<feature type="domain" description="EF-hand" evidence="6">
    <location>
        <begin position="1155"/>
        <end position="1190"/>
    </location>
</feature>
<dbReference type="InterPro" id="IPR050403">
    <property type="entry name" value="Myosin_RLC"/>
</dbReference>
<dbReference type="SUPFAM" id="SSF47473">
    <property type="entry name" value="EF-hand"/>
    <property type="match status" value="2"/>
</dbReference>
<dbReference type="GO" id="GO:0005509">
    <property type="term" value="F:calcium ion binding"/>
    <property type="evidence" value="ECO:0007669"/>
    <property type="project" value="InterPro"/>
</dbReference>
<evidence type="ECO:0000313" key="8">
    <source>
        <dbReference type="Proteomes" id="UP001295423"/>
    </source>
</evidence>
<sequence>MPLFRKSKKPVDKGLSDLPEEVDENYETNNPAALSPEEKEEEEARLRGTRQKMRNSKDNNRSPSTRLQEAEIRRNQMKLARQIPEDNNNAEEEENEDAAKIETLLGVTETGCCKKHTMFLIRSGSVEKSNRFETILDCKLCRQDSMQVQQEKKDQLYRFVDAATGQVKQFFKNPTKMKWKDKKNQGTYKSDEGDIDGAWKEQASLRLDQVLTWDIDNGPLKSNPQYAKYFRMIKDGSDVRAVREICKKDGMNPRVLDFDPFLPLEQQLNESTVLSQTTKDEIRLSALGEGTTPEELYEAVNNLHKLYVKKYNKEIASRPPPTPRGISPTKSLVNSIASSFAIRPTTVKKEAAPITELPSSSSAANNSMQPNSMATPVIATPVKATPVQNKSSSGKPIKKATPKMPMDEKEFLREKEMQEIRELHQDQREAKERRREKRKVDKLTGLVKGKNQKRNLKLLRAMEQLELTKDQLLGVRLKVDEKNAQGTDLIAQIQMLQIQFDERTKYQKALSTRVNDLRKERGMPPRQARRMPPRRVESTDDTSTGSYDGFGEYSPRQKSDRSLGSSVPIPLAPGDYDDKMISISDKLRADDDDEENENDTPRTRKRKSARSGRRRRKSNTTVASKRSVASKRREPNFDPEFLIEKFQEAIRKLITINRFFQQANDLAMAKESNVDQKSFGMRKSVLTDLVLPDFNEDEEWEYYDVEIEEDEDFDEDEFDGDESTVDSLGPLPSFGRNSLQSMPLFSPAGKNGRKSLVLKRSPSVASIPAPPPVNPDSKVRWNDDKLYTVRVIPRLPEDEDLFYTTDEIKLFRFEKFMDDNADEFEVVDDEEWEEEEIIEDDDYSIESFDDESYYSQDESVKSGRSFRRSSDGAFASNKKGWSYDESMFEIKPLEAAAPASTNENEAKPIESKPASVDTIFRERSPNTEDKTDLTSQASANILDDLIDQVDALIKRKTSEFEPTPSMAKESATASRGLPEMNIKSDQQAPDEDPASEPNESLAALADDEIQELRRTFHAFDTNGSGYIEHDELKANLKTVGYNINEEGIDNLLSMVDSKDGRLNFEEFIAWNRVLWKDDMNEKFKAIDAKNRGYIDQSQLKAYVVDLGHGFTDEELEELCYEMDPEGNDRILLDGFINVMAASRAGNSYCVVNGELYIEKLKTDFQSMDTDDTGYITRENLQEMATQSDYILSEKELDETMKELDLDGNGQISIDEFIAASVRIKDPSAAEEPDQSSSSDGFASGKGGIHRLSESRMSLLDEGKGGLETVLESKQEHQATEAEKYRQMIARLEAREKSSKSEAGDDEETPKASPKSSIASTSETEAGDDEEIPKASPKSSIASTSENTENSVHSKVAATGAKEKNTLSNFFGRTSQNQQAIRQGSKSSLSYIDQKRTVEMNKSNEVSLADLSVLTSDVFGSDSYSVLPSPDVKEQQQTESTKVAPGTEAFKNIVDNVRTKIGALAAEDTPSEADGNETKKTEEVFVPPANTRMSSITVDETLKNLDDTPDKTEERKTASAPAPEPAAKIPDIFKERAKAPAPAPVVPNAFKKKSQFLRESDSKMPKKKAILKRESTGGSKSSMSMDDWSSDGGGDETDTPRSSRRQESQNNDPNNASLPLIIMGDKLEADKEAGVDGIAPKKRRRKRRTSKKKPEREPNLDPQFLRDTFKQRIRKLISLNRFFQQATDAKFDKEMGTDRKSFATTGSGLSLLNKLSASDITEMDELYDSDDSDGETDEVGSMVSFGLSGVTNAANAHAGGRGLNRELSTMSMQSTTCFIPPAISAQPKRSSVMTQERKEARAGINVGFKPESKMLKVKLVPFLTDEQTQEFFWTEQELKLFRFEKFMEDNSNEFALVDDDEVEYEEEEFEEVSWVSGDVSYDEVSYEEETIAED</sequence>
<comment type="caution">
    <text evidence="7">The sequence shown here is derived from an EMBL/GenBank/DDBJ whole genome shotgun (WGS) entry which is preliminary data.</text>
</comment>
<feature type="compositionally biased region" description="Basic and acidic residues" evidence="5">
    <location>
        <begin position="1499"/>
        <end position="1516"/>
    </location>
</feature>
<feature type="region of interest" description="Disordered" evidence="5">
    <location>
        <begin position="713"/>
        <end position="732"/>
    </location>
</feature>
<evidence type="ECO:0000256" key="5">
    <source>
        <dbReference type="SAM" id="MobiDB-lite"/>
    </source>
</evidence>
<feature type="region of interest" description="Disordered" evidence="5">
    <location>
        <begin position="1293"/>
        <end position="1389"/>
    </location>
</feature>
<feature type="region of interest" description="Disordered" evidence="5">
    <location>
        <begin position="1630"/>
        <end position="1664"/>
    </location>
</feature>
<comment type="similarity">
    <text evidence="1">Belongs to the centrin family.</text>
</comment>
<proteinExistence type="inferred from homology"/>
<dbReference type="PROSITE" id="PS50222">
    <property type="entry name" value="EF_HAND_2"/>
    <property type="match status" value="4"/>
</dbReference>
<dbReference type="EMBL" id="CAKOGP040001113">
    <property type="protein sequence ID" value="CAJ1943621.1"/>
    <property type="molecule type" value="Genomic_DNA"/>
</dbReference>
<evidence type="ECO:0000256" key="1">
    <source>
        <dbReference type="ARBA" id="ARBA00005253"/>
    </source>
</evidence>
<dbReference type="InterPro" id="IPR011992">
    <property type="entry name" value="EF-hand-dom_pair"/>
</dbReference>
<feature type="region of interest" description="Disordered" evidence="5">
    <location>
        <begin position="1"/>
        <end position="75"/>
    </location>
</feature>
<protein>
    <recommendedName>
        <fullName evidence="6">EF-hand domain-containing protein</fullName>
    </recommendedName>
</protein>
<feature type="compositionally biased region" description="Polar residues" evidence="5">
    <location>
        <begin position="1336"/>
        <end position="1352"/>
    </location>
</feature>
<feature type="region of interest" description="Disordered" evidence="5">
    <location>
        <begin position="385"/>
        <end position="405"/>
    </location>
</feature>
<feature type="compositionally biased region" description="Polar residues" evidence="5">
    <location>
        <begin position="1365"/>
        <end position="1389"/>
    </location>
</feature>
<dbReference type="CDD" id="cd00051">
    <property type="entry name" value="EFh"/>
    <property type="match status" value="1"/>
</dbReference>